<gene>
    <name evidence="6" type="ORF">KQI68_00855</name>
</gene>
<comment type="caution">
    <text evidence="6">The sequence shown here is derived from an EMBL/GenBank/DDBJ whole genome shotgun (WGS) entry which is preliminary data.</text>
</comment>
<organism evidence="6 7">
    <name type="scientific">Peptoniphilus ovalis</name>
    <dbReference type="NCBI Taxonomy" id="2841503"/>
    <lineage>
        <taxon>Bacteria</taxon>
        <taxon>Bacillati</taxon>
        <taxon>Bacillota</taxon>
        <taxon>Tissierellia</taxon>
        <taxon>Tissierellales</taxon>
        <taxon>Peptoniphilaceae</taxon>
        <taxon>Peptoniphilus</taxon>
    </lineage>
</organism>
<dbReference type="RefSeq" id="WP_216548096.1">
    <property type="nucleotide sequence ID" value="NZ_JAHLQO010000001.1"/>
</dbReference>
<evidence type="ECO:0000313" key="7">
    <source>
        <dbReference type="Proteomes" id="UP000783742"/>
    </source>
</evidence>
<dbReference type="CDD" id="cd00609">
    <property type="entry name" value="AAT_like"/>
    <property type="match status" value="1"/>
</dbReference>
<dbReference type="PANTHER" id="PTHR46383">
    <property type="entry name" value="ASPARTATE AMINOTRANSFERASE"/>
    <property type="match status" value="1"/>
</dbReference>
<evidence type="ECO:0000256" key="2">
    <source>
        <dbReference type="ARBA" id="ARBA00022576"/>
    </source>
</evidence>
<feature type="domain" description="Aminotransferase class I/classII large" evidence="5">
    <location>
        <begin position="33"/>
        <end position="344"/>
    </location>
</feature>
<dbReference type="InterPro" id="IPR004838">
    <property type="entry name" value="NHTrfase_class1_PyrdxlP-BS"/>
</dbReference>
<proteinExistence type="predicted"/>
<keyword evidence="3" id="KW-0808">Transferase</keyword>
<accession>A0ABS6FEK1</accession>
<dbReference type="Pfam" id="PF00155">
    <property type="entry name" value="Aminotran_1_2"/>
    <property type="match status" value="1"/>
</dbReference>
<dbReference type="InterPro" id="IPR004839">
    <property type="entry name" value="Aminotransferase_I/II_large"/>
</dbReference>
<evidence type="ECO:0000256" key="1">
    <source>
        <dbReference type="ARBA" id="ARBA00001933"/>
    </source>
</evidence>
<dbReference type="Proteomes" id="UP000783742">
    <property type="component" value="Unassembled WGS sequence"/>
</dbReference>
<keyword evidence="2 6" id="KW-0032">Aminotransferase</keyword>
<name>A0ABS6FEK1_9FIRM</name>
<evidence type="ECO:0000256" key="4">
    <source>
        <dbReference type="ARBA" id="ARBA00022898"/>
    </source>
</evidence>
<protein>
    <submittedName>
        <fullName evidence="6">Pyridoxal phosphate-dependent aminotransferase</fullName>
    </submittedName>
</protein>
<comment type="cofactor">
    <cofactor evidence="1">
        <name>pyridoxal 5'-phosphate</name>
        <dbReference type="ChEBI" id="CHEBI:597326"/>
    </cofactor>
</comment>
<dbReference type="GO" id="GO:0008483">
    <property type="term" value="F:transaminase activity"/>
    <property type="evidence" value="ECO:0007669"/>
    <property type="project" value="UniProtKB-KW"/>
</dbReference>
<dbReference type="PROSITE" id="PS00105">
    <property type="entry name" value="AA_TRANSFER_CLASS_1"/>
    <property type="match status" value="1"/>
</dbReference>
<dbReference type="NCBIfam" id="NF005744">
    <property type="entry name" value="PRK07568.1"/>
    <property type="match status" value="1"/>
</dbReference>
<dbReference type="InterPro" id="IPR050596">
    <property type="entry name" value="AspAT/PAT-like"/>
</dbReference>
<dbReference type="EMBL" id="JAHLQO010000001">
    <property type="protein sequence ID" value="MBU5668381.1"/>
    <property type="molecule type" value="Genomic_DNA"/>
</dbReference>
<keyword evidence="4" id="KW-0663">Pyridoxal phosphate</keyword>
<sequence>MKLSKRIENVHYSAVRSLSPYADRAVKAGKKIYHLNIGAPDVPVPDEYYETFENLERGPLPYAPSAGMPELREATSKYYKNRNINFEPEDIYITMGASEALMFTFQTIADDGDTVLTTNPFYTNYSTIFEQLDIEISAFPTDPDKGFAIPEEDAIENCVLDNTVAILLSNPTNPTGALYSREEIERIVNVAKRHNLYIVADEVYREFIYDDNDYTSFGEIDGIEENLILIDSISKRFGACGARVGSVASKNKEFLDGINKLCNCRLAAPTIEQLAASKLYGIDKDYFETVNKEYQRRRDVIYEELIAIPGVTVKKPKGAFYVMPKLPVDDTEKFAKWILEEFDVDGETVMFAPASGFFKDAEDGKQMVRIAFVLNEDAIRRSMKILRLGLEAYNSL</sequence>
<keyword evidence="7" id="KW-1185">Reference proteome</keyword>
<evidence type="ECO:0000259" key="5">
    <source>
        <dbReference type="Pfam" id="PF00155"/>
    </source>
</evidence>
<reference evidence="6 7" key="1">
    <citation type="submission" date="2021-06" db="EMBL/GenBank/DDBJ databases">
        <authorList>
            <person name="Sun Q."/>
            <person name="Li D."/>
        </authorList>
    </citation>
    <scope>NUCLEOTIDE SEQUENCE [LARGE SCALE GENOMIC DNA]</scope>
    <source>
        <strain evidence="6 7">MSJ-1</strain>
    </source>
</reference>
<evidence type="ECO:0000256" key="3">
    <source>
        <dbReference type="ARBA" id="ARBA00022679"/>
    </source>
</evidence>
<evidence type="ECO:0000313" key="6">
    <source>
        <dbReference type="EMBL" id="MBU5668381.1"/>
    </source>
</evidence>